<keyword evidence="4" id="KW-1185">Reference proteome</keyword>
<comment type="caution">
    <text evidence="3">The sequence shown here is derived from an EMBL/GenBank/DDBJ whole genome shotgun (WGS) entry which is preliminary data.</text>
</comment>
<accession>A0A9X3FBH4</accession>
<dbReference type="PANTHER" id="PTHR43734">
    <property type="entry name" value="PHYTOENE DESATURASE"/>
    <property type="match status" value="1"/>
</dbReference>
<organism evidence="3 4">
    <name type="scientific">Draconibacterium aestuarii</name>
    <dbReference type="NCBI Taxonomy" id="2998507"/>
    <lineage>
        <taxon>Bacteria</taxon>
        <taxon>Pseudomonadati</taxon>
        <taxon>Bacteroidota</taxon>
        <taxon>Bacteroidia</taxon>
        <taxon>Marinilabiliales</taxon>
        <taxon>Prolixibacteraceae</taxon>
        <taxon>Draconibacterium</taxon>
    </lineage>
</organism>
<dbReference type="PANTHER" id="PTHR43734:SF1">
    <property type="entry name" value="PHYTOENE DESATURASE"/>
    <property type="match status" value="1"/>
</dbReference>
<evidence type="ECO:0000313" key="3">
    <source>
        <dbReference type="EMBL" id="MCY1723307.1"/>
    </source>
</evidence>
<evidence type="ECO:0000256" key="1">
    <source>
        <dbReference type="ARBA" id="ARBA00006046"/>
    </source>
</evidence>
<dbReference type="RefSeq" id="WP_343335633.1">
    <property type="nucleotide sequence ID" value="NZ_JAPOHD010000068.1"/>
</dbReference>
<dbReference type="Gene3D" id="3.50.50.60">
    <property type="entry name" value="FAD/NAD(P)-binding domain"/>
    <property type="match status" value="2"/>
</dbReference>
<dbReference type="GO" id="GO:0016491">
    <property type="term" value="F:oxidoreductase activity"/>
    <property type="evidence" value="ECO:0007669"/>
    <property type="project" value="InterPro"/>
</dbReference>
<dbReference type="InterPro" id="IPR036188">
    <property type="entry name" value="FAD/NAD-bd_sf"/>
</dbReference>
<protein>
    <submittedName>
        <fullName evidence="3">NAD(P)/FAD-dependent oxidoreductase</fullName>
    </submittedName>
</protein>
<comment type="similarity">
    <text evidence="1">Belongs to the carotenoid/retinoid oxidoreductase family.</text>
</comment>
<feature type="domain" description="Amine oxidase" evidence="2">
    <location>
        <begin position="12"/>
        <end position="533"/>
    </location>
</feature>
<dbReference type="InterPro" id="IPR002937">
    <property type="entry name" value="Amino_oxidase"/>
</dbReference>
<dbReference type="EMBL" id="JAPOHD010000068">
    <property type="protein sequence ID" value="MCY1723307.1"/>
    <property type="molecule type" value="Genomic_DNA"/>
</dbReference>
<dbReference type="Proteomes" id="UP001145087">
    <property type="component" value="Unassembled WGS sequence"/>
</dbReference>
<name>A0A9X3FBH4_9BACT</name>
<evidence type="ECO:0000313" key="4">
    <source>
        <dbReference type="Proteomes" id="UP001145087"/>
    </source>
</evidence>
<dbReference type="AlphaFoldDB" id="A0A9X3FBH4"/>
<dbReference type="SUPFAM" id="SSF51905">
    <property type="entry name" value="FAD/NAD(P)-binding domain"/>
    <property type="match status" value="1"/>
</dbReference>
<proteinExistence type="inferred from homology"/>
<evidence type="ECO:0000259" key="2">
    <source>
        <dbReference type="Pfam" id="PF01593"/>
    </source>
</evidence>
<sequence>MKYDTIVVGGGIAGLTAAAFVAKAGQKVMLFEKQSKVGGLIQTFERNGVYFDGGLRSMENSGTLFPMLRSLGIEIDFIQSKTSIGVGNSVMVLENHESIEEYQAFLIKEFPENENDIKNIINEVRKSMDYMDVLYGIDNPTFMDLKNDKEYVRKELLPWLFKFLMAIRKINKLKEPVDEYLQRFTKNQALIDLIGQHFFQKTPASFALSYFSLYLDYYYPKGGTATVIYGLADYIKDKGGVIRTSTNIEQHNPEQKFVIDDEGNRFDYEHLIWAADLNQLYKRIPTDTLKSKKLVRKIKDKINYYKGLRGGDSVFSVYTTVDLEPEYFAEKCTGHFFYTPREKGLSAVDKIGLNEFMGKQTVDQNDTELKEKLISYLKEYCDLNTLEIAIPALRDPAMAPKGKTGVVVSLLYDYCLAKKIDDAGWTAEIKKILEAQLIKIMDESIYPGFKEKVSHRFSSSPLTIEKLTDSTEGGITGWAFTNPYMPVVNKMLTVAKSVNTVLPHVYQAGQWAYSPSGMPISVLTGKLAADKVIKNSKKKGG</sequence>
<gene>
    <name evidence="3" type="ORF">OU798_23355</name>
</gene>
<reference evidence="3" key="1">
    <citation type="submission" date="2022-11" db="EMBL/GenBank/DDBJ databases">
        <title>Marilongibacter aestuarii gen. nov., sp. nov., isolated from tidal flat sediment.</title>
        <authorList>
            <person name="Jiayan W."/>
        </authorList>
    </citation>
    <scope>NUCLEOTIDE SEQUENCE</scope>
    <source>
        <strain evidence="3">Z1-6</strain>
    </source>
</reference>
<dbReference type="Pfam" id="PF01593">
    <property type="entry name" value="Amino_oxidase"/>
    <property type="match status" value="1"/>
</dbReference>